<evidence type="ECO:0000256" key="1">
    <source>
        <dbReference type="SAM" id="SignalP"/>
    </source>
</evidence>
<protein>
    <recommendedName>
        <fullName evidence="4">Defensin</fullName>
    </recommendedName>
</protein>
<comment type="caution">
    <text evidence="2">The sequence shown here is derived from an EMBL/GenBank/DDBJ whole genome shotgun (WGS) entry which is preliminary data.</text>
</comment>
<reference evidence="2 3" key="1">
    <citation type="journal article" date="2020" name="Fungal Divers.">
        <title>Resolving the Mortierellaceae phylogeny through synthesis of multi-gene phylogenetics and phylogenomics.</title>
        <authorList>
            <person name="Vandepol N."/>
            <person name="Liber J."/>
            <person name="Desiro A."/>
            <person name="Na H."/>
            <person name="Kennedy M."/>
            <person name="Barry K."/>
            <person name="Grigoriev I.V."/>
            <person name="Miller A.N."/>
            <person name="O'Donnell K."/>
            <person name="Stajich J.E."/>
            <person name="Bonito G."/>
        </authorList>
    </citation>
    <scope>NUCLEOTIDE SEQUENCE [LARGE SCALE GENOMIC DNA]</scope>
    <source>
        <strain evidence="2 3">AD045</strain>
    </source>
</reference>
<accession>A0ABQ7JNU4</accession>
<proteinExistence type="predicted"/>
<evidence type="ECO:0000313" key="3">
    <source>
        <dbReference type="Proteomes" id="UP001194696"/>
    </source>
</evidence>
<dbReference type="EMBL" id="JAAAIM010001076">
    <property type="protein sequence ID" value="KAG0282378.1"/>
    <property type="molecule type" value="Genomic_DNA"/>
</dbReference>
<feature type="signal peptide" evidence="1">
    <location>
        <begin position="1"/>
        <end position="26"/>
    </location>
</feature>
<evidence type="ECO:0000313" key="2">
    <source>
        <dbReference type="EMBL" id="KAG0282378.1"/>
    </source>
</evidence>
<evidence type="ECO:0008006" key="4">
    <source>
        <dbReference type="Google" id="ProtNLM"/>
    </source>
</evidence>
<gene>
    <name evidence="2" type="ORF">BGZ96_000540</name>
</gene>
<keyword evidence="3" id="KW-1185">Reference proteome</keyword>
<dbReference type="PROSITE" id="PS51257">
    <property type="entry name" value="PROKAR_LIPOPROTEIN"/>
    <property type="match status" value="1"/>
</dbReference>
<keyword evidence="1" id="KW-0732">Signal</keyword>
<sequence>MFRSVTLFTVTLTMLLLAFISTTTAACYPNGGKGYRACIKDGFSGDYCDSMFLNFTCYRVCLNKSRKQKGR</sequence>
<dbReference type="Proteomes" id="UP001194696">
    <property type="component" value="Unassembled WGS sequence"/>
</dbReference>
<organism evidence="2 3">
    <name type="scientific">Linnemannia gamsii</name>
    <dbReference type="NCBI Taxonomy" id="64522"/>
    <lineage>
        <taxon>Eukaryota</taxon>
        <taxon>Fungi</taxon>
        <taxon>Fungi incertae sedis</taxon>
        <taxon>Mucoromycota</taxon>
        <taxon>Mortierellomycotina</taxon>
        <taxon>Mortierellomycetes</taxon>
        <taxon>Mortierellales</taxon>
        <taxon>Mortierellaceae</taxon>
        <taxon>Linnemannia</taxon>
    </lineage>
</organism>
<name>A0ABQ7JNU4_9FUNG</name>
<feature type="chain" id="PRO_5046771610" description="Defensin" evidence="1">
    <location>
        <begin position="27"/>
        <end position="71"/>
    </location>
</feature>